<name>A0AB34Z1Q0_9HYPH</name>
<keyword evidence="2" id="KW-1185">Reference proteome</keyword>
<protein>
    <submittedName>
        <fullName evidence="1">Uncharacterized protein</fullName>
    </submittedName>
</protein>
<dbReference type="Proteomes" id="UP000553980">
    <property type="component" value="Unassembled WGS sequence"/>
</dbReference>
<comment type="caution">
    <text evidence="1">The sequence shown here is derived from an EMBL/GenBank/DDBJ whole genome shotgun (WGS) entry which is preliminary data.</text>
</comment>
<dbReference type="EMBL" id="JACIEX010000021">
    <property type="protein sequence ID" value="MBB4096186.1"/>
    <property type="molecule type" value="Genomic_DNA"/>
</dbReference>
<organism evidence="1 2">
    <name type="scientific">Brucella pecoris</name>
    <dbReference type="NCBI Taxonomy" id="867683"/>
    <lineage>
        <taxon>Bacteria</taxon>
        <taxon>Pseudomonadati</taxon>
        <taxon>Pseudomonadota</taxon>
        <taxon>Alphaproteobacteria</taxon>
        <taxon>Hyphomicrobiales</taxon>
        <taxon>Brucellaceae</taxon>
        <taxon>Brucella/Ochrobactrum group</taxon>
        <taxon>Brucella</taxon>
    </lineage>
</organism>
<evidence type="ECO:0000313" key="2">
    <source>
        <dbReference type="Proteomes" id="UP000553980"/>
    </source>
</evidence>
<sequence>MLNDTATEIGVYLTALGTTHRFYQGGVCDPLLSQQTAQTKRS</sequence>
<accession>A0AB34Z1Q0</accession>
<gene>
    <name evidence="1" type="ORF">GGQ79_004743</name>
</gene>
<evidence type="ECO:0000313" key="1">
    <source>
        <dbReference type="EMBL" id="MBB4096186.1"/>
    </source>
</evidence>
<dbReference type="AlphaFoldDB" id="A0AB34Z1Q0"/>
<proteinExistence type="predicted"/>
<reference evidence="1 2" key="1">
    <citation type="submission" date="2020-08" db="EMBL/GenBank/DDBJ databases">
        <title>Genomic Encyclopedia of Type Strains, Phase IV (KMG-IV): sequencing the most valuable type-strain genomes for metagenomic binning, comparative biology and taxonomic classification.</title>
        <authorList>
            <person name="Goeker M."/>
        </authorList>
    </citation>
    <scope>NUCLEOTIDE SEQUENCE [LARGE SCALE GENOMIC DNA]</scope>
    <source>
        <strain evidence="1 2">DSM 23868</strain>
    </source>
</reference>